<dbReference type="EMBL" id="SUNI01000002">
    <property type="protein sequence ID" value="TJZ93493.1"/>
    <property type="molecule type" value="Genomic_DNA"/>
</dbReference>
<dbReference type="Pfam" id="PF02620">
    <property type="entry name" value="YceD"/>
    <property type="match status" value="1"/>
</dbReference>
<gene>
    <name evidence="2" type="ORF">FA743_04580</name>
</gene>
<evidence type="ECO:0000313" key="3">
    <source>
        <dbReference type="Proteomes" id="UP000309747"/>
    </source>
</evidence>
<evidence type="ECO:0000256" key="1">
    <source>
        <dbReference type="SAM" id="MobiDB-lite"/>
    </source>
</evidence>
<proteinExistence type="predicted"/>
<dbReference type="RefSeq" id="WP_136884685.1">
    <property type="nucleotide sequence ID" value="NZ_SUNI01000002.1"/>
</dbReference>
<dbReference type="AlphaFoldDB" id="A0A4U0RDN3"/>
<reference evidence="2 3" key="1">
    <citation type="submission" date="2019-04" db="EMBL/GenBank/DDBJ databases">
        <authorList>
            <person name="Li J."/>
        </authorList>
    </citation>
    <scope>NUCLEOTIDE SEQUENCE [LARGE SCALE GENOMIC DNA]</scope>
    <source>
        <strain evidence="2 3">KCTC 42687</strain>
    </source>
</reference>
<sequence length="177" mass="19155">MTDPTKHPQRLRVAHLNPNTTTPFHLRPTSEVCTAIAGELGLDALSRLDFAGQLRGHGTDGWLLTGTLSARVTQPCVVTLKPVKSDITDQVRIQFTPHLSQPEGDEVEMPDETLEPLGNFIDLSAIMVEALSLALPEYPRAKGAALTATAPAPEEADDTRRPFAGLEKLLGETPRES</sequence>
<comment type="caution">
    <text evidence="2">The sequence shown here is derived from an EMBL/GenBank/DDBJ whole genome shotgun (WGS) entry which is preliminary data.</text>
</comment>
<dbReference type="Proteomes" id="UP000309747">
    <property type="component" value="Unassembled WGS sequence"/>
</dbReference>
<protein>
    <submittedName>
        <fullName evidence="2">DUF177 domain-containing protein</fullName>
    </submittedName>
</protein>
<accession>A0A4U0RDN3</accession>
<organism evidence="2 3">
    <name type="scientific">Paracoccus gahaiensis</name>
    <dbReference type="NCBI Taxonomy" id="1706839"/>
    <lineage>
        <taxon>Bacteria</taxon>
        <taxon>Pseudomonadati</taxon>
        <taxon>Pseudomonadota</taxon>
        <taxon>Alphaproteobacteria</taxon>
        <taxon>Rhodobacterales</taxon>
        <taxon>Paracoccaceae</taxon>
        <taxon>Paracoccus</taxon>
    </lineage>
</organism>
<dbReference type="OrthoDB" id="8443793at2"/>
<keyword evidence="3" id="KW-1185">Reference proteome</keyword>
<dbReference type="InterPro" id="IPR003772">
    <property type="entry name" value="YceD"/>
</dbReference>
<name>A0A4U0RDN3_9RHOB</name>
<feature type="region of interest" description="Disordered" evidence="1">
    <location>
        <begin position="145"/>
        <end position="177"/>
    </location>
</feature>
<evidence type="ECO:0000313" key="2">
    <source>
        <dbReference type="EMBL" id="TJZ93493.1"/>
    </source>
</evidence>